<sequence length="121" mass="13792">MASVFYFFLGFVGGIISILLYLKFHFPKVSKKSSIKLGPTVRSFDELKEMFSCTKEDVEKELNGYLEFSTIEKGKKLAERIFCHVTVCLGILASLERFGVNPNEVLEELKNENAVQEECKK</sequence>
<keyword evidence="1" id="KW-0472">Membrane</keyword>
<reference evidence="2 3" key="1">
    <citation type="submission" date="2018-12" db="EMBL/GenBank/DDBJ databases">
        <title>Genome sequence from the cellulolytic species, Caldicellulosiruptor changbaiensis.</title>
        <authorList>
            <person name="Blumer-Schuette S.E."/>
            <person name="Mendoza C."/>
        </authorList>
    </citation>
    <scope>NUCLEOTIDE SEQUENCE [LARGE SCALE GENOMIC DNA]</scope>
    <source>
        <strain evidence="2 3">CBS-Z</strain>
    </source>
</reference>
<keyword evidence="3" id="KW-1185">Reference proteome</keyword>
<evidence type="ECO:0000256" key="1">
    <source>
        <dbReference type="SAM" id="Phobius"/>
    </source>
</evidence>
<evidence type="ECO:0000313" key="2">
    <source>
        <dbReference type="EMBL" id="AZT91242.1"/>
    </source>
</evidence>
<dbReference type="EMBL" id="CP034791">
    <property type="protein sequence ID" value="AZT91242.1"/>
    <property type="molecule type" value="Genomic_DNA"/>
</dbReference>
<dbReference type="RefSeq" id="WP_127352574.1">
    <property type="nucleotide sequence ID" value="NZ_CP034791.1"/>
</dbReference>
<gene>
    <name evidence="2" type="ORF">ELD05_11735</name>
</gene>
<keyword evidence="1" id="KW-0812">Transmembrane</keyword>
<dbReference type="KEGG" id="ccha:ELD05_11735"/>
<dbReference type="Proteomes" id="UP000282930">
    <property type="component" value="Chromosome"/>
</dbReference>
<feature type="transmembrane region" description="Helical" evidence="1">
    <location>
        <begin position="6"/>
        <end position="24"/>
    </location>
</feature>
<evidence type="ECO:0000313" key="3">
    <source>
        <dbReference type="Proteomes" id="UP000282930"/>
    </source>
</evidence>
<dbReference type="AlphaFoldDB" id="A0A3T0D8X1"/>
<proteinExistence type="predicted"/>
<keyword evidence="1" id="KW-1133">Transmembrane helix</keyword>
<protein>
    <submittedName>
        <fullName evidence="2">Uncharacterized protein</fullName>
    </submittedName>
</protein>
<organism evidence="2 3">
    <name type="scientific">Caldicellulosiruptor changbaiensis</name>
    <dbReference type="NCBI Taxonomy" id="1222016"/>
    <lineage>
        <taxon>Bacteria</taxon>
        <taxon>Bacillati</taxon>
        <taxon>Bacillota</taxon>
        <taxon>Bacillota incertae sedis</taxon>
        <taxon>Caldicellulosiruptorales</taxon>
        <taxon>Caldicellulosiruptoraceae</taxon>
        <taxon>Caldicellulosiruptor</taxon>
    </lineage>
</organism>
<accession>A0A3T0D8X1</accession>
<name>A0A3T0D8X1_9FIRM</name>